<dbReference type="Gene3D" id="2.60.40.2380">
    <property type="match status" value="1"/>
</dbReference>
<protein>
    <submittedName>
        <fullName evidence="6">EAL domain-containing protein</fullName>
    </submittedName>
</protein>
<dbReference type="PANTHER" id="PTHR44757">
    <property type="entry name" value="DIGUANYLATE CYCLASE DGCP"/>
    <property type="match status" value="1"/>
</dbReference>
<evidence type="ECO:0000313" key="6">
    <source>
        <dbReference type="EMBL" id="MCV2886612.1"/>
    </source>
</evidence>
<dbReference type="Gene3D" id="3.20.20.450">
    <property type="entry name" value="EAL domain"/>
    <property type="match status" value="1"/>
</dbReference>
<evidence type="ECO:0000259" key="5">
    <source>
        <dbReference type="PROSITE" id="PS50887"/>
    </source>
</evidence>
<accession>A0ABT3AE76</accession>
<dbReference type="InterPro" id="IPR029787">
    <property type="entry name" value="Nucleotide_cyclase"/>
</dbReference>
<dbReference type="SMART" id="SM00052">
    <property type="entry name" value="EAL"/>
    <property type="match status" value="1"/>
</dbReference>
<keyword evidence="1" id="KW-0812">Transmembrane</keyword>
<dbReference type="SUPFAM" id="SSF55785">
    <property type="entry name" value="PYP-like sensor domain (PAS domain)"/>
    <property type="match status" value="1"/>
</dbReference>
<dbReference type="InterPro" id="IPR000160">
    <property type="entry name" value="GGDEF_dom"/>
</dbReference>
<dbReference type="SUPFAM" id="SSF55073">
    <property type="entry name" value="Nucleotide cyclase"/>
    <property type="match status" value="1"/>
</dbReference>
<feature type="signal peptide" evidence="2">
    <location>
        <begin position="1"/>
        <end position="19"/>
    </location>
</feature>
<dbReference type="InterPro" id="IPR011622">
    <property type="entry name" value="7TMR_DISM_rcpt_extracell_dom2"/>
</dbReference>
<feature type="transmembrane region" description="Helical" evidence="1">
    <location>
        <begin position="252"/>
        <end position="271"/>
    </location>
</feature>
<reference evidence="6 7" key="1">
    <citation type="submission" date="2022-10" db="EMBL/GenBank/DDBJ databases">
        <title>Aestuariibacter sp. AA17 isolated from Montipora capitata coral fragment.</title>
        <authorList>
            <person name="Emsley S.A."/>
            <person name="Pfannmuller K.M."/>
            <person name="Loughran R.M."/>
            <person name="Shlafstein M."/>
            <person name="Papke E."/>
            <person name="Saw J.H."/>
            <person name="Ushijima B."/>
            <person name="Videau P."/>
        </authorList>
    </citation>
    <scope>NUCLEOTIDE SEQUENCE [LARGE SCALE GENOMIC DNA]</scope>
    <source>
        <strain evidence="6 7">AA17</strain>
    </source>
</reference>
<dbReference type="InterPro" id="IPR011623">
    <property type="entry name" value="7TMR_DISM_rcpt_extracell_dom1"/>
</dbReference>
<dbReference type="InterPro" id="IPR043128">
    <property type="entry name" value="Rev_trsase/Diguanyl_cyclase"/>
</dbReference>
<evidence type="ECO:0000313" key="7">
    <source>
        <dbReference type="Proteomes" id="UP001652504"/>
    </source>
</evidence>
<gene>
    <name evidence="6" type="ORF">OE749_18105</name>
</gene>
<feature type="domain" description="EAL" evidence="4">
    <location>
        <begin position="705"/>
        <end position="958"/>
    </location>
</feature>
<name>A0ABT3AE76_9ALTE</name>
<dbReference type="Proteomes" id="UP001652504">
    <property type="component" value="Unassembled WGS sequence"/>
</dbReference>
<dbReference type="Pfam" id="PF00563">
    <property type="entry name" value="EAL"/>
    <property type="match status" value="1"/>
</dbReference>
<keyword evidence="7" id="KW-1185">Reference proteome</keyword>
<dbReference type="InterPro" id="IPR052155">
    <property type="entry name" value="Biofilm_reg_signaling"/>
</dbReference>
<dbReference type="CDD" id="cd00130">
    <property type="entry name" value="PAS"/>
    <property type="match status" value="1"/>
</dbReference>
<dbReference type="InterPro" id="IPR000014">
    <property type="entry name" value="PAS"/>
</dbReference>
<dbReference type="PROSITE" id="PS50113">
    <property type="entry name" value="PAC"/>
    <property type="match status" value="1"/>
</dbReference>
<feature type="domain" description="PAC" evidence="3">
    <location>
        <begin position="477"/>
        <end position="529"/>
    </location>
</feature>
<sequence length="966" mass="109597">MVRLIAFFFVCLLSFSCKAYDSASSVDIGVLNGGAVELNGIMYEASENQCDDVTVYTVRQCNALRSVRVHSPNYGFMADVKWFVFSVHNSSHERQLAYVEINHPLLDYIDFYHVDDQNRLLKVVKTGDKLPFHERPVKHPAFTFPIELAPNEKRDIRIRVDTLSSMQIPIKIWHPDDYVSFLSFELLVFGLFIGAMVLMALYNFLLFFSTLDKAYLLFALTLFFYALVQTDLTGISYAYLWPQAVEWNDKSLYVMGSLALIHLVMFAYYFLNLAENSTFTRLLVKAVTGFSLLGLCITPFVPNHYLVVSLAVSIAAVPVAVYFKAAALFIKGYTPARYFLLAFSFFVVSICIFILNKFGVLPRTWYTEYSFHIGAAGVVSLLSLALADRVNQEKRARESAQTKAIATLKKFEELYQNSSEGLFRLNMKGDFIAANNTMLALLNEPHIDMLKQDVSNIRALTLEENDLLADVLEHDHVMMDLELQPVDKPPFWAQLRLRKVLDPLEKTHIIEGSVVDISERKRSEEQLVYLAKVDQLTGLCNRNAFQEALYSVIHETRHQCGQHALFYIDLDRFKLVNDTCGHHAGDELLKQLATMFKSLFSESACLARIGGDEFAIIMRNLGRDACEALASDVQRHLARYRFTWDEKHFDVGASIGIVPINKYAQSVAILMNKADSVCMMAKELGRNRFVYMDENEEDVRRQMTAKNMLLTIHEAIENSRFVLFRQKIESLHDASFNGFEVLIRMHHEGGLLMPGAFIDTAERYNVMVNIDKWVISALVDELNRHPDLLARLDMATVNLSAQTLSDRNFLPYLLDLLEAHPHISQKLCFELTESAALNNLSESSELVVQMKCLGAKFAVDDFGSGYASYNYLTKLPVDFVKIDGSFCLNIENDPVNQMVVRSITEIAHTMGIKVIAEFIENEAALNCLKEIGVDFVQGYFIEKPVPMLSQPQLSSADKTPIPFYST</sequence>
<dbReference type="Pfam" id="PF00990">
    <property type="entry name" value="GGDEF"/>
    <property type="match status" value="1"/>
</dbReference>
<keyword evidence="2" id="KW-0732">Signal</keyword>
<feature type="transmembrane region" description="Helical" evidence="1">
    <location>
        <begin position="283"/>
        <end position="301"/>
    </location>
</feature>
<evidence type="ECO:0000256" key="2">
    <source>
        <dbReference type="SAM" id="SignalP"/>
    </source>
</evidence>
<feature type="chain" id="PRO_5046940202" evidence="2">
    <location>
        <begin position="20"/>
        <end position="966"/>
    </location>
</feature>
<dbReference type="InterPro" id="IPR035965">
    <property type="entry name" value="PAS-like_dom_sf"/>
</dbReference>
<evidence type="ECO:0000259" key="3">
    <source>
        <dbReference type="PROSITE" id="PS50113"/>
    </source>
</evidence>
<keyword evidence="1" id="KW-1133">Transmembrane helix</keyword>
<dbReference type="InterPro" id="IPR000700">
    <property type="entry name" value="PAS-assoc_C"/>
</dbReference>
<dbReference type="SMART" id="SM00267">
    <property type="entry name" value="GGDEF"/>
    <property type="match status" value="1"/>
</dbReference>
<evidence type="ECO:0000256" key="1">
    <source>
        <dbReference type="SAM" id="Phobius"/>
    </source>
</evidence>
<comment type="caution">
    <text evidence="6">The sequence shown here is derived from an EMBL/GenBank/DDBJ whole genome shotgun (WGS) entry which is preliminary data.</text>
</comment>
<feature type="domain" description="GGDEF" evidence="5">
    <location>
        <begin position="561"/>
        <end position="694"/>
    </location>
</feature>
<dbReference type="EMBL" id="JAOWKX010000013">
    <property type="protein sequence ID" value="MCV2886612.1"/>
    <property type="molecule type" value="Genomic_DNA"/>
</dbReference>
<feature type="transmembrane region" description="Helical" evidence="1">
    <location>
        <begin position="338"/>
        <end position="357"/>
    </location>
</feature>
<dbReference type="PROSITE" id="PS50883">
    <property type="entry name" value="EAL"/>
    <property type="match status" value="1"/>
</dbReference>
<dbReference type="InterPro" id="IPR035919">
    <property type="entry name" value="EAL_sf"/>
</dbReference>
<dbReference type="InterPro" id="IPR001633">
    <property type="entry name" value="EAL_dom"/>
</dbReference>
<dbReference type="Pfam" id="PF07695">
    <property type="entry name" value="7TMR-DISM_7TM"/>
    <property type="match status" value="1"/>
</dbReference>
<dbReference type="CDD" id="cd01948">
    <property type="entry name" value="EAL"/>
    <property type="match status" value="1"/>
</dbReference>
<dbReference type="NCBIfam" id="TIGR00254">
    <property type="entry name" value="GGDEF"/>
    <property type="match status" value="1"/>
</dbReference>
<proteinExistence type="predicted"/>
<organism evidence="6 7">
    <name type="scientific">Fluctibacter corallii</name>
    <dbReference type="NCBI Taxonomy" id="2984329"/>
    <lineage>
        <taxon>Bacteria</taxon>
        <taxon>Pseudomonadati</taxon>
        <taxon>Pseudomonadota</taxon>
        <taxon>Gammaproteobacteria</taxon>
        <taxon>Alteromonadales</taxon>
        <taxon>Alteromonadaceae</taxon>
        <taxon>Fluctibacter</taxon>
    </lineage>
</organism>
<dbReference type="PROSITE" id="PS51257">
    <property type="entry name" value="PROKAR_LIPOPROTEIN"/>
    <property type="match status" value="1"/>
</dbReference>
<dbReference type="RefSeq" id="WP_263713903.1">
    <property type="nucleotide sequence ID" value="NZ_JAOWKX010000013.1"/>
</dbReference>
<dbReference type="Gene3D" id="3.30.450.20">
    <property type="entry name" value="PAS domain"/>
    <property type="match status" value="1"/>
</dbReference>
<dbReference type="SUPFAM" id="SSF141868">
    <property type="entry name" value="EAL domain-like"/>
    <property type="match status" value="1"/>
</dbReference>
<dbReference type="CDD" id="cd01949">
    <property type="entry name" value="GGDEF"/>
    <property type="match status" value="1"/>
</dbReference>
<feature type="transmembrane region" description="Helical" evidence="1">
    <location>
        <begin position="307"/>
        <end position="326"/>
    </location>
</feature>
<dbReference type="PANTHER" id="PTHR44757:SF2">
    <property type="entry name" value="BIOFILM ARCHITECTURE MAINTENANCE PROTEIN MBAA"/>
    <property type="match status" value="1"/>
</dbReference>
<evidence type="ECO:0000259" key="4">
    <source>
        <dbReference type="PROSITE" id="PS50883"/>
    </source>
</evidence>
<dbReference type="PROSITE" id="PS50887">
    <property type="entry name" value="GGDEF"/>
    <property type="match status" value="1"/>
</dbReference>
<keyword evidence="1" id="KW-0472">Membrane</keyword>
<dbReference type="Pfam" id="PF07696">
    <property type="entry name" value="7TMR-DISMED2"/>
    <property type="match status" value="1"/>
</dbReference>
<dbReference type="Gene3D" id="3.30.70.270">
    <property type="match status" value="1"/>
</dbReference>
<feature type="transmembrane region" description="Helical" evidence="1">
    <location>
        <begin position="186"/>
        <end position="208"/>
    </location>
</feature>
<feature type="transmembrane region" description="Helical" evidence="1">
    <location>
        <begin position="215"/>
        <end position="240"/>
    </location>
</feature>